<dbReference type="OrthoDB" id="165490at2"/>
<evidence type="ECO:0000313" key="2">
    <source>
        <dbReference type="EMBL" id="GCF10652.1"/>
    </source>
</evidence>
<dbReference type="RefSeq" id="WP_149403524.1">
    <property type="nucleotide sequence ID" value="NZ_BIXY01000078.1"/>
</dbReference>
<dbReference type="Proteomes" id="UP000322530">
    <property type="component" value="Unassembled WGS sequence"/>
</dbReference>
<proteinExistence type="predicted"/>
<comment type="caution">
    <text evidence="2">The sequence shown here is derived from an EMBL/GenBank/DDBJ whole genome shotgun (WGS) entry which is preliminary data.</text>
</comment>
<name>A0A5A5TH62_9CHLR</name>
<evidence type="ECO:0000313" key="3">
    <source>
        <dbReference type="Proteomes" id="UP000322530"/>
    </source>
</evidence>
<keyword evidence="3" id="KW-1185">Reference proteome</keyword>
<keyword evidence="1" id="KW-0472">Membrane</keyword>
<dbReference type="EMBL" id="BIXY01000078">
    <property type="protein sequence ID" value="GCF10652.1"/>
    <property type="molecule type" value="Genomic_DNA"/>
</dbReference>
<dbReference type="Pfam" id="PF05437">
    <property type="entry name" value="AzlD"/>
    <property type="match status" value="1"/>
</dbReference>
<organism evidence="2 3">
    <name type="scientific">Dictyobacter arantiisoli</name>
    <dbReference type="NCBI Taxonomy" id="2014874"/>
    <lineage>
        <taxon>Bacteria</taxon>
        <taxon>Bacillati</taxon>
        <taxon>Chloroflexota</taxon>
        <taxon>Ktedonobacteria</taxon>
        <taxon>Ktedonobacterales</taxon>
        <taxon>Dictyobacteraceae</taxon>
        <taxon>Dictyobacter</taxon>
    </lineage>
</organism>
<keyword evidence="1" id="KW-0812">Transmembrane</keyword>
<gene>
    <name evidence="2" type="ORF">KDI_42160</name>
</gene>
<dbReference type="AlphaFoldDB" id="A0A5A5TH62"/>
<feature type="transmembrane region" description="Helical" evidence="1">
    <location>
        <begin position="61"/>
        <end position="81"/>
    </location>
</feature>
<feature type="transmembrane region" description="Helical" evidence="1">
    <location>
        <begin position="37"/>
        <end position="55"/>
    </location>
</feature>
<dbReference type="InterPro" id="IPR008407">
    <property type="entry name" value="Brnchd-chn_aa_trnsp_AzlD"/>
</dbReference>
<evidence type="ECO:0000256" key="1">
    <source>
        <dbReference type="SAM" id="Phobius"/>
    </source>
</evidence>
<accession>A0A5A5TH62</accession>
<feature type="transmembrane region" description="Helical" evidence="1">
    <location>
        <begin position="6"/>
        <end position="25"/>
    </location>
</feature>
<feature type="transmembrane region" description="Helical" evidence="1">
    <location>
        <begin position="86"/>
        <end position="103"/>
    </location>
</feature>
<protein>
    <submittedName>
        <fullName evidence="2">Membrane protein</fullName>
    </submittedName>
</protein>
<reference evidence="2 3" key="1">
    <citation type="submission" date="2019-01" db="EMBL/GenBank/DDBJ databases">
        <title>Draft genome sequence of Dictyobacter sp. Uno17.</title>
        <authorList>
            <person name="Wang C.M."/>
            <person name="Zheng Y."/>
            <person name="Sakai Y."/>
            <person name="Abe K."/>
            <person name="Yokota A."/>
            <person name="Yabe S."/>
        </authorList>
    </citation>
    <scope>NUCLEOTIDE SEQUENCE [LARGE SCALE GENOMIC DNA]</scope>
    <source>
        <strain evidence="2 3">Uno17</strain>
    </source>
</reference>
<keyword evidence="1" id="KW-1133">Transmembrane helix</keyword>
<sequence>MLLWAAIICIGILTYLLRLSFIVLFARANVPAFVQRFLRFVPITALTAIIVPEFISRGSAIDISFLNPRLLAGIVAILVAWRTKNVLLTILLGMVALWILQLFL</sequence>